<keyword evidence="2" id="KW-1185">Reference proteome</keyword>
<reference evidence="1" key="1">
    <citation type="submission" date="2022-12" db="EMBL/GenBank/DDBJ databases">
        <authorList>
            <person name="Petersen C."/>
        </authorList>
    </citation>
    <scope>NUCLEOTIDE SEQUENCE</scope>
    <source>
        <strain evidence="1">IBT 29495</strain>
    </source>
</reference>
<sequence length="124" mass="13531">MADYSGEIMAEFVIIGAFEELVAFLDSFEGLILRFIVDGNIVDRANSNVVTVTARKSAANIPLKVVVAALSVDYEDNNLVEDITLDGMNEYYIVLTADTCHICCDMGAFDASQLNLDRGRMAVV</sequence>
<organism evidence="1 2">
    <name type="scientific">Penicillium fimorum</name>
    <dbReference type="NCBI Taxonomy" id="1882269"/>
    <lineage>
        <taxon>Eukaryota</taxon>
        <taxon>Fungi</taxon>
        <taxon>Dikarya</taxon>
        <taxon>Ascomycota</taxon>
        <taxon>Pezizomycotina</taxon>
        <taxon>Eurotiomycetes</taxon>
        <taxon>Eurotiomycetidae</taxon>
        <taxon>Eurotiales</taxon>
        <taxon>Aspergillaceae</taxon>
        <taxon>Penicillium</taxon>
    </lineage>
</organism>
<evidence type="ECO:0000313" key="2">
    <source>
        <dbReference type="Proteomes" id="UP001149954"/>
    </source>
</evidence>
<dbReference type="Proteomes" id="UP001149954">
    <property type="component" value="Unassembled WGS sequence"/>
</dbReference>
<accession>A0A9W9XJT7</accession>
<comment type="caution">
    <text evidence="1">The sequence shown here is derived from an EMBL/GenBank/DDBJ whole genome shotgun (WGS) entry which is preliminary data.</text>
</comment>
<protein>
    <submittedName>
        <fullName evidence="1">Uncharacterized protein</fullName>
    </submittedName>
</protein>
<gene>
    <name evidence="1" type="ORF">N7463_010385</name>
</gene>
<proteinExistence type="predicted"/>
<dbReference type="AlphaFoldDB" id="A0A9W9XJT7"/>
<name>A0A9W9XJT7_9EURO</name>
<reference evidence="1" key="2">
    <citation type="journal article" date="2023" name="IMA Fungus">
        <title>Comparative genomic study of the Penicillium genus elucidates a diverse pangenome and 15 lateral gene transfer events.</title>
        <authorList>
            <person name="Petersen C."/>
            <person name="Sorensen T."/>
            <person name="Nielsen M.R."/>
            <person name="Sondergaard T.E."/>
            <person name="Sorensen J.L."/>
            <person name="Fitzpatrick D.A."/>
            <person name="Frisvad J.C."/>
            <person name="Nielsen K.L."/>
        </authorList>
    </citation>
    <scope>NUCLEOTIDE SEQUENCE</scope>
    <source>
        <strain evidence="1">IBT 29495</strain>
    </source>
</reference>
<evidence type="ECO:0000313" key="1">
    <source>
        <dbReference type="EMBL" id="KAJ5494298.1"/>
    </source>
</evidence>
<dbReference type="EMBL" id="JAPWDS010000006">
    <property type="protein sequence ID" value="KAJ5494298.1"/>
    <property type="molecule type" value="Genomic_DNA"/>
</dbReference>